<gene>
    <name evidence="2" type="ORF">K678_11206</name>
</gene>
<accession>S9TGF1</accession>
<feature type="domain" description="RES" evidence="1">
    <location>
        <begin position="49"/>
        <end position="176"/>
    </location>
</feature>
<protein>
    <recommendedName>
        <fullName evidence="1">RES domain-containing protein</fullName>
    </recommendedName>
</protein>
<proteinExistence type="predicted"/>
<dbReference type="Pfam" id="PF08808">
    <property type="entry name" value="RES"/>
    <property type="match status" value="1"/>
</dbReference>
<name>S9TGF1_MAGFU</name>
<reference evidence="2 3" key="1">
    <citation type="submission" date="2013-04" db="EMBL/GenBank/DDBJ databases">
        <authorList>
            <person name="Kuznetsov B."/>
            <person name="Ivanovsky R."/>
        </authorList>
    </citation>
    <scope>NUCLEOTIDE SEQUENCE [LARGE SCALE GENOMIC DNA]</scope>
    <source>
        <strain evidence="2 3">MGU-K5</strain>
    </source>
</reference>
<dbReference type="EMBL" id="AQPH01000042">
    <property type="protein sequence ID" value="EPY01361.1"/>
    <property type="molecule type" value="Genomic_DNA"/>
</dbReference>
<evidence type="ECO:0000313" key="3">
    <source>
        <dbReference type="Proteomes" id="UP000015350"/>
    </source>
</evidence>
<evidence type="ECO:0000313" key="2">
    <source>
        <dbReference type="EMBL" id="EPY01361.1"/>
    </source>
</evidence>
<organism evidence="2 3">
    <name type="scientific">Magnetospirillum fulvum MGU-K5</name>
    <dbReference type="NCBI Taxonomy" id="1316936"/>
    <lineage>
        <taxon>Bacteria</taxon>
        <taxon>Pseudomonadati</taxon>
        <taxon>Pseudomonadota</taxon>
        <taxon>Alphaproteobacteria</taxon>
        <taxon>Rhodospirillales</taxon>
        <taxon>Rhodospirillaceae</taxon>
        <taxon>Magnetospirillum</taxon>
    </lineage>
</organism>
<sequence>MASGDDLVALFELEGWTSDRLGAEVGKLEMLPQSEWVTGVQGATSIMAAFCYPSPEGGRFTGPDLGAWYCALDLETAIAETAHHNRRRLLKAGMLHAVIQMRQLVAEVDAAFHDIRGQQAIRPELYDPNDYAASQTFAADLRGGGSNGIAYDSVRRQGGHCLAVFRPRLVPAALQGDHWEYRWNGSPEPVVTRLTNKGTGG</sequence>
<dbReference type="Proteomes" id="UP000015350">
    <property type="component" value="Unassembled WGS sequence"/>
</dbReference>
<evidence type="ECO:0000259" key="1">
    <source>
        <dbReference type="SMART" id="SM00953"/>
    </source>
</evidence>
<comment type="caution">
    <text evidence="2">The sequence shown here is derived from an EMBL/GenBank/DDBJ whole genome shotgun (WGS) entry which is preliminary data.</text>
</comment>
<dbReference type="eggNOG" id="COG5654">
    <property type="taxonomic scope" value="Bacteria"/>
</dbReference>
<dbReference type="STRING" id="1316936.K678_11206"/>
<dbReference type="AlphaFoldDB" id="S9TGF1"/>
<dbReference type="SMART" id="SM00953">
    <property type="entry name" value="RES"/>
    <property type="match status" value="1"/>
</dbReference>
<dbReference type="InterPro" id="IPR014914">
    <property type="entry name" value="RES_dom"/>
</dbReference>